<keyword evidence="1 5" id="KW-0540">Nuclease</keyword>
<feature type="compositionally biased region" description="Polar residues" evidence="6">
    <location>
        <begin position="1006"/>
        <end position="1020"/>
    </location>
</feature>
<feature type="compositionally biased region" description="Low complexity" evidence="6">
    <location>
        <begin position="296"/>
        <end position="307"/>
    </location>
</feature>
<evidence type="ECO:0000313" key="8">
    <source>
        <dbReference type="EMBL" id="KAJ4462021.1"/>
    </source>
</evidence>
<feature type="compositionally biased region" description="Low complexity" evidence="6">
    <location>
        <begin position="841"/>
        <end position="863"/>
    </location>
</feature>
<feature type="compositionally biased region" description="Basic and acidic residues" evidence="6">
    <location>
        <begin position="462"/>
        <end position="477"/>
    </location>
</feature>
<keyword evidence="9" id="KW-1185">Reference proteome</keyword>
<evidence type="ECO:0000313" key="9">
    <source>
        <dbReference type="Proteomes" id="UP001141327"/>
    </source>
</evidence>
<evidence type="ECO:0000256" key="5">
    <source>
        <dbReference type="RuleBase" id="RU365033"/>
    </source>
</evidence>
<feature type="region of interest" description="Disordered" evidence="6">
    <location>
        <begin position="677"/>
        <end position="755"/>
    </location>
</feature>
<comment type="subcellular location">
    <subcellularLocation>
        <location evidence="5">Nucleus</location>
    </subcellularLocation>
</comment>
<keyword evidence="5" id="KW-0234">DNA repair</keyword>
<feature type="domain" description="VRR-NUC" evidence="7">
    <location>
        <begin position="1363"/>
        <end position="1530"/>
    </location>
</feature>
<dbReference type="InterPro" id="IPR049125">
    <property type="entry name" value="FAN1-like_WH"/>
</dbReference>
<feature type="compositionally biased region" description="Low complexity" evidence="6">
    <location>
        <begin position="1076"/>
        <end position="1095"/>
    </location>
</feature>
<feature type="region of interest" description="Disordered" evidence="6">
    <location>
        <begin position="1429"/>
        <end position="1485"/>
    </location>
</feature>
<dbReference type="InterPro" id="IPR014883">
    <property type="entry name" value="VRR_NUC"/>
</dbReference>
<dbReference type="PANTHER" id="PTHR15749:SF4">
    <property type="entry name" value="FANCONI-ASSOCIATED NUCLEASE 1"/>
    <property type="match status" value="1"/>
</dbReference>
<evidence type="ECO:0000259" key="7">
    <source>
        <dbReference type="SMART" id="SM00990"/>
    </source>
</evidence>
<accession>A0ABQ8UUB1</accession>
<comment type="function">
    <text evidence="5">Nuclease required for the repair of DNA interstrand cross-links (ICL). Acts as a 5'-3' exonuclease that anchors at a cut end of DNA and cleaves DNA successively at every third nucleotide, allowing to excise an ICL from one strand through flanking incisions.</text>
</comment>
<sequence length="1533" mass="162647">MSLEPDALPRADVGGRLMPFYLRNFECILHTSFTRYSHLLTPAEVSLFHTVLHGISPNSRRLFVRLCSRKGPWFRQSGLVSKYGVGPACGDGGKRGIDQRNPIDVPTAIRELVSTGLALDRPLIDPSSFEQLPDDPDHPLHHLFALLQADDVRRLAGTFGVPLRTSGPALPRQVVAVALLRHVQTQRTLEGFFKQLPAKRTNSGGPSVLDCPESMGKGALGSLLRATLQMINEPIISLQTAALAMCARLFRVFFLTWSAEITQSLEAAAAGSGRHGYARTLSSSTAMEEPEEAEGAETPATTTTNPTDSCWSGARSRRLSAELAGKLSVFVLVGMEKIRFPAIPAAASSRLLAPPPPAGSQAPPSSDPTDCALCQRALGATSGVVVPLFASRSELMAWEVAMAEEIVLGQRVQATIEELRRFLQARGLKPGGGTRRARPPSPSASSPSSNEAGEPVPGDGRAPCDQKADARPEESAPRGRCALVVLDDDDDDEPALPTDSQPQDDGASRERGEGGQDEAELVSGSDDDGRCRRKKSRRRPCAGRSRARRVSGSSGGRPARGRTWKADVCLQFPISHAPLALILRAGHVYARALAESGVTLLERLHRYPQAVGLLRVLLASPWLPSACAVPCLARLATDLGHLSRWTEAARICAAPLRLLDRLEPSLLARMRGAPLQPSFLDEEPKSPGALHPPPDPSQVSLPSFPGSPGDISETCLSLQCHPSGQPAVDHPPSPLASRPASDPLDGPTSALGDFGGSSPSHGAVFSLDSDLAGVATLLHMHDIMRRRAAKQRGQAKVQAASGTPPLPERDHVTEECVVKVAASSQPPVRTPDASPLPRPGPGSSSPSSTPPSSTGLPSSVLAPAPAPITDSDGADTLPISPSAPLPTAAIALPPPPSMVRPHSRLGRRTERSARPERPVVRLSPSGLSLAPLRPSQTPLPRPEKTKRVPRTNSGSDRGPTTVKGNLIRPRQHPPARSNSKPTAVAPPVVIVLSDDDEGDPTPPPSDHQSTALPDTTSTPAQRHVPLPGETPAPAGTTELSPPQQQADGSSRDGGDDEVIMLSASDTGPDTLPPRAPSSSDATPASTPAHRASPDSPDSRPSIRDDPPAATLLEHLAVEVPLPAILGGPDGHSNVPLDTLPPTRVPLDSLSCRATVTHLEAELLTAKRAGKSVFLDQGGADCSVEVSAPIPSAYHPPPSTANFHLDSTLVLDHYRTDLHWTYGTQDWGNSLVGSLFGTLFWPVLFMDPGGPDYADWDERLLAAWDRSGSLGPPRPPGPAPAWSFSLTPDPGLGHPTAGATAVDPQPTAQATAVFQTPFQDAPLDMVAGETHFYRSRSAAIRRRLRFLWGLSGVQAEVLVWWACRRYRDIRCRGINWSRFTDGYLAAAAGALGGPGLALICELIARDPHMMAGVPDLFLWRARADQDPAPIDVLIPPATPAGGGDDAEGEESQRTPQPISGSQQKTGDASADSPDVDATALPPWSPAALPPERECLFVEVKGPRDHLSDRQVVWLNMLISAGIQAHVCRVSDRPR</sequence>
<evidence type="ECO:0000256" key="4">
    <source>
        <dbReference type="ARBA" id="ARBA00022842"/>
    </source>
</evidence>
<keyword evidence="5" id="KW-0227">DNA damage</keyword>
<keyword evidence="5" id="KW-0539">Nucleus</keyword>
<dbReference type="PANTHER" id="PTHR15749">
    <property type="entry name" value="FANCONI-ASSOCIATED NUCLEASE 1"/>
    <property type="match status" value="1"/>
</dbReference>
<organism evidence="8 9">
    <name type="scientific">Paratrimastix pyriformis</name>
    <dbReference type="NCBI Taxonomy" id="342808"/>
    <lineage>
        <taxon>Eukaryota</taxon>
        <taxon>Metamonada</taxon>
        <taxon>Preaxostyla</taxon>
        <taxon>Paratrimastigidae</taxon>
        <taxon>Paratrimastix</taxon>
    </lineage>
</organism>
<protein>
    <recommendedName>
        <fullName evidence="5">Fanconi-associated nuclease</fullName>
        <ecNumber evidence="5">3.1.4.1</ecNumber>
    </recommendedName>
</protein>
<dbReference type="EC" id="3.1.4.1" evidence="5"/>
<evidence type="ECO:0000256" key="3">
    <source>
        <dbReference type="ARBA" id="ARBA00022801"/>
    </source>
</evidence>
<dbReference type="Proteomes" id="UP001141327">
    <property type="component" value="Unassembled WGS sequence"/>
</dbReference>
<feature type="compositionally biased region" description="Basic and acidic residues" evidence="6">
    <location>
        <begin position="907"/>
        <end position="919"/>
    </location>
</feature>
<name>A0ABQ8UUB1_9EUKA</name>
<feature type="compositionally biased region" description="Basic and acidic residues" evidence="6">
    <location>
        <begin position="807"/>
        <end position="817"/>
    </location>
</feature>
<comment type="cofactor">
    <cofactor evidence="5">
        <name>Mg(2+)</name>
        <dbReference type="ChEBI" id="CHEBI:18420"/>
    </cofactor>
    <cofactor evidence="5">
        <name>Mn(2+)</name>
        <dbReference type="ChEBI" id="CHEBI:29035"/>
    </cofactor>
</comment>
<reference evidence="8" key="1">
    <citation type="journal article" date="2022" name="bioRxiv">
        <title>Genomics of Preaxostyla Flagellates Illuminates Evolutionary Transitions and the Path Towards Mitochondrial Loss.</title>
        <authorList>
            <person name="Novak L.V.F."/>
            <person name="Treitli S.C."/>
            <person name="Pyrih J."/>
            <person name="Halakuc P."/>
            <person name="Pipaliya S.V."/>
            <person name="Vacek V."/>
            <person name="Brzon O."/>
            <person name="Soukal P."/>
            <person name="Eme L."/>
            <person name="Dacks J.B."/>
            <person name="Karnkowska A."/>
            <person name="Elias M."/>
            <person name="Hampl V."/>
        </authorList>
    </citation>
    <scope>NUCLEOTIDE SEQUENCE</scope>
    <source>
        <strain evidence="8">RCP-MX</strain>
    </source>
</reference>
<feature type="region of interest" description="Disordered" evidence="6">
    <location>
        <begin position="427"/>
        <end position="561"/>
    </location>
</feature>
<dbReference type="Pfam" id="PF08774">
    <property type="entry name" value="VRR_NUC"/>
    <property type="match status" value="1"/>
</dbReference>
<feature type="compositionally biased region" description="Polar residues" evidence="6">
    <location>
        <begin position="1037"/>
        <end position="1048"/>
    </location>
</feature>
<keyword evidence="2 5" id="KW-0479">Metal-binding</keyword>
<gene>
    <name evidence="8" type="ORF">PAPYR_1183</name>
</gene>
<keyword evidence="3 5" id="KW-0378">Hydrolase</keyword>
<feature type="compositionally biased region" description="Low complexity" evidence="6">
    <location>
        <begin position="876"/>
        <end position="891"/>
    </location>
</feature>
<evidence type="ECO:0000256" key="1">
    <source>
        <dbReference type="ARBA" id="ARBA00022722"/>
    </source>
</evidence>
<dbReference type="Pfam" id="PF21315">
    <property type="entry name" value="FAN1_HTH"/>
    <property type="match status" value="1"/>
</dbReference>
<evidence type="ECO:0000256" key="6">
    <source>
        <dbReference type="SAM" id="MobiDB-lite"/>
    </source>
</evidence>
<dbReference type="SMART" id="SM00990">
    <property type="entry name" value="VRR_NUC"/>
    <property type="match status" value="1"/>
</dbReference>
<dbReference type="InterPro" id="IPR033315">
    <property type="entry name" value="Fan1-like"/>
</dbReference>
<feature type="region of interest" description="Disordered" evidence="6">
    <location>
        <begin position="281"/>
        <end position="312"/>
    </location>
</feature>
<comment type="similarity">
    <text evidence="5">Belongs to the FAN1 family.</text>
</comment>
<comment type="catalytic activity">
    <reaction evidence="5">
        <text>Hydrolytically removes 5'-nucleotides successively from the 3'-hydroxy termini of 3'-hydroxy-terminated oligonucleotides.</text>
        <dbReference type="EC" id="3.1.4.1"/>
    </reaction>
</comment>
<evidence type="ECO:0000256" key="2">
    <source>
        <dbReference type="ARBA" id="ARBA00022723"/>
    </source>
</evidence>
<dbReference type="EMBL" id="JAPMOS010000004">
    <property type="protein sequence ID" value="KAJ4462021.1"/>
    <property type="molecule type" value="Genomic_DNA"/>
</dbReference>
<feature type="compositionally biased region" description="Basic residues" evidence="6">
    <location>
        <begin position="531"/>
        <end position="549"/>
    </location>
</feature>
<feature type="compositionally biased region" description="Basic and acidic residues" evidence="6">
    <location>
        <begin position="1096"/>
        <end position="1106"/>
    </location>
</feature>
<feature type="region of interest" description="Disordered" evidence="6">
    <location>
        <begin position="788"/>
        <end position="1106"/>
    </location>
</feature>
<feature type="compositionally biased region" description="Low complexity" evidence="6">
    <location>
        <begin position="791"/>
        <end position="800"/>
    </location>
</feature>
<comment type="caution">
    <text evidence="8">The sequence shown here is derived from an EMBL/GenBank/DDBJ whole genome shotgun (WGS) entry which is preliminary data.</text>
</comment>
<feature type="compositionally biased region" description="Polar residues" evidence="6">
    <location>
        <begin position="1452"/>
        <end position="1465"/>
    </location>
</feature>
<proteinExistence type="inferred from homology"/>
<keyword evidence="4 5" id="KW-0460">Magnesium</keyword>
<keyword evidence="5" id="KW-0464">Manganese</keyword>